<dbReference type="EMBL" id="JH921428">
    <property type="protein sequence ID" value="EKD20994.1"/>
    <property type="molecule type" value="Genomic_DNA"/>
</dbReference>
<evidence type="ECO:0000313" key="3">
    <source>
        <dbReference type="Proteomes" id="UP000006753"/>
    </source>
</evidence>
<feature type="region of interest" description="Disordered" evidence="1">
    <location>
        <begin position="69"/>
        <end position="110"/>
    </location>
</feature>
<reference evidence="2 3" key="1">
    <citation type="journal article" date="2012" name="BMC Genomics">
        <title>Sequencing the genome of Marssonina brunnea reveals fungus-poplar co-evolution.</title>
        <authorList>
            <person name="Zhu S."/>
            <person name="Cao Y.-Z."/>
            <person name="Jiang C."/>
            <person name="Tan B.-Y."/>
            <person name="Wang Z."/>
            <person name="Feng S."/>
            <person name="Zhang L."/>
            <person name="Su X.-H."/>
            <person name="Brejova B."/>
            <person name="Vinar T."/>
            <person name="Xu M."/>
            <person name="Wang M.-X."/>
            <person name="Zhang S.-G."/>
            <person name="Huang M.-R."/>
            <person name="Wu R."/>
            <person name="Zhou Y."/>
        </authorList>
    </citation>
    <scope>NUCLEOTIDE SEQUENCE [LARGE SCALE GENOMIC DNA]</scope>
    <source>
        <strain evidence="2 3">MB_m1</strain>
    </source>
</reference>
<dbReference type="RefSeq" id="XP_007287996.1">
    <property type="nucleotide sequence ID" value="XM_007287934.1"/>
</dbReference>
<name>K1Y735_MARBU</name>
<feature type="compositionally biased region" description="Basic and acidic residues" evidence="1">
    <location>
        <begin position="92"/>
        <end position="110"/>
    </location>
</feature>
<accession>K1Y735</accession>
<dbReference type="OrthoDB" id="3530072at2759"/>
<dbReference type="GeneID" id="18756042"/>
<feature type="region of interest" description="Disordered" evidence="1">
    <location>
        <begin position="167"/>
        <end position="210"/>
    </location>
</feature>
<dbReference type="HOGENOM" id="CLU_497023_0_0_1"/>
<dbReference type="AlphaFoldDB" id="K1Y735"/>
<proteinExistence type="predicted"/>
<dbReference type="Proteomes" id="UP000006753">
    <property type="component" value="Unassembled WGS sequence"/>
</dbReference>
<organism evidence="2 3">
    <name type="scientific">Marssonina brunnea f. sp. multigermtubi (strain MB_m1)</name>
    <name type="common">Marssonina leaf spot fungus</name>
    <dbReference type="NCBI Taxonomy" id="1072389"/>
    <lineage>
        <taxon>Eukaryota</taxon>
        <taxon>Fungi</taxon>
        <taxon>Dikarya</taxon>
        <taxon>Ascomycota</taxon>
        <taxon>Pezizomycotina</taxon>
        <taxon>Leotiomycetes</taxon>
        <taxon>Helotiales</taxon>
        <taxon>Drepanopezizaceae</taxon>
        <taxon>Drepanopeziza</taxon>
    </lineage>
</organism>
<protein>
    <submittedName>
        <fullName evidence="2">Uncharacterized protein</fullName>
    </submittedName>
</protein>
<gene>
    <name evidence="2" type="ORF">MBM_00107</name>
</gene>
<sequence length="548" mass="62884">MCRFTTTHFSACTHVETETQTCHLTNVNRFPRVTPCFPQDCRPTTLVGQCFDCRSGYLTHDLGSRRAPTYQKTYTGPAPRIFGWDNQDDQNEERWEPRKQKRNTLRDRQLNRVPGEGFAAGYARLDLPNQRLYVPERKATADDAARQAIRDATRDLTRDILSRGITTRDEGWSGRSGNRHPDLPTRTTVTDSLGDSARPAAPTPPRVEEPETIAQQPWVDDRLHKLKNQQRIERVREGAQDARTPQNTNIPSEIRRMPLSFRAAEHIRRQADRKEEATQAWSKRQPEWTQHKLLVHTESKELFLPTITPSDVEKRRQADRTWKKAETAVDDESRRKAAELWANLLKSEQQLVHSKSKELFLPTAVAALAVPEAERRREATEAWENMLKDQQRQLVIKHSASKELFLPSTPRAQDYSERTREATAAWENTERSWASHRPMIHTVSKELFLTMTPTHTHNLSEMKDASELSRISMMFETAFATAATTTRADTGKLEAQLDVNSRRGTLHEGSEMIEVKYVYELPNVEQLPMMTFDGTCLEIVTCASECKS</sequence>
<dbReference type="KEGG" id="mbe:MBM_00107"/>
<evidence type="ECO:0000313" key="2">
    <source>
        <dbReference type="EMBL" id="EKD20994.1"/>
    </source>
</evidence>
<dbReference type="InParanoid" id="K1Y735"/>
<evidence type="ECO:0000256" key="1">
    <source>
        <dbReference type="SAM" id="MobiDB-lite"/>
    </source>
</evidence>
<keyword evidence="3" id="KW-1185">Reference proteome</keyword>